<dbReference type="Gene3D" id="2.10.90.10">
    <property type="entry name" value="Cystine-knot cytokines"/>
    <property type="match status" value="1"/>
</dbReference>
<dbReference type="GO" id="GO:0005576">
    <property type="term" value="C:extracellular region"/>
    <property type="evidence" value="ECO:0007669"/>
    <property type="project" value="UniProtKB-SubCell"/>
</dbReference>
<feature type="non-terminal residue" evidence="8">
    <location>
        <position position="240"/>
    </location>
</feature>
<evidence type="ECO:0000256" key="4">
    <source>
        <dbReference type="ARBA" id="ARBA00022729"/>
    </source>
</evidence>
<dbReference type="InterPro" id="IPR016860">
    <property type="entry name" value="Cerberus"/>
</dbReference>
<name>A0A8J7NRL4_ATRSP</name>
<dbReference type="GO" id="GO:0032926">
    <property type="term" value="P:negative regulation of activin receptor signaling pathway"/>
    <property type="evidence" value="ECO:0007669"/>
    <property type="project" value="UniProtKB-ARBA"/>
</dbReference>
<feature type="domain" description="CTCK" evidence="7">
    <location>
        <begin position="138"/>
        <end position="226"/>
    </location>
</feature>
<feature type="chain" id="PRO_5035264866" evidence="6">
    <location>
        <begin position="20"/>
        <end position="240"/>
    </location>
</feature>
<feature type="non-terminal residue" evidence="8">
    <location>
        <position position="1"/>
    </location>
</feature>
<reference evidence="8" key="1">
    <citation type="journal article" date="2021" name="Cell">
        <title>Tracing the genetic footprints of vertebrate landing in non-teleost ray-finned fishes.</title>
        <authorList>
            <person name="Bi X."/>
            <person name="Wang K."/>
            <person name="Yang L."/>
            <person name="Pan H."/>
            <person name="Jiang H."/>
            <person name="Wei Q."/>
            <person name="Fang M."/>
            <person name="Yu H."/>
            <person name="Zhu C."/>
            <person name="Cai Y."/>
            <person name="He Y."/>
            <person name="Gan X."/>
            <person name="Zeng H."/>
            <person name="Yu D."/>
            <person name="Zhu Y."/>
            <person name="Jiang H."/>
            <person name="Qiu Q."/>
            <person name="Yang H."/>
            <person name="Zhang Y.E."/>
            <person name="Wang W."/>
            <person name="Zhu M."/>
            <person name="He S."/>
            <person name="Zhang G."/>
        </authorList>
    </citation>
    <scope>NUCLEOTIDE SEQUENCE</scope>
    <source>
        <strain evidence="8">Allg_001</strain>
    </source>
</reference>
<dbReference type="GO" id="GO:0003002">
    <property type="term" value="P:regionalization"/>
    <property type="evidence" value="ECO:0007669"/>
    <property type="project" value="UniProtKB-ARBA"/>
</dbReference>
<sequence>MVGFADFLLCASLIAAAGGFPPNALESLLAREGEPESSGNGPGLDGAVRGTVRVVKVSPQLLRQSEFFRRGSHARGALPPFLALGRPGPAVPPGAEADDRKKQGLLMWRAAIEKGDSAKETLALPVNLKEPTKQSCAAVPFTQRVTAAGCETVTVRNQLCFGQCTSLYVPPGGEAAGTGPLSAACSRCGPAKSRLVLVPLRCLGAVAQRERRVLQVEECRCETRSADDGVTSLGTPHLLH</sequence>
<dbReference type="PANTHER" id="PTHR15273">
    <property type="entry name" value="DAN DOMAIN FAMILY MEMBER 5"/>
    <property type="match status" value="1"/>
</dbReference>
<comment type="subcellular location">
    <subcellularLocation>
        <location evidence="1">Secreted</location>
    </subcellularLocation>
</comment>
<dbReference type="Proteomes" id="UP000736164">
    <property type="component" value="Unassembled WGS sequence"/>
</dbReference>
<dbReference type="InterPro" id="IPR006207">
    <property type="entry name" value="Cys_knot_C"/>
</dbReference>
<keyword evidence="3" id="KW-0964">Secreted</keyword>
<evidence type="ECO:0000256" key="2">
    <source>
        <dbReference type="ARBA" id="ARBA00007872"/>
    </source>
</evidence>
<gene>
    <name evidence="8" type="primary">Cer1_0</name>
    <name evidence="8" type="ORF">GTO95_0014742</name>
</gene>
<dbReference type="InterPro" id="IPR029034">
    <property type="entry name" value="Cystine-knot_cytokine"/>
</dbReference>
<evidence type="ECO:0000256" key="6">
    <source>
        <dbReference type="SAM" id="SignalP"/>
    </source>
</evidence>
<dbReference type="SMART" id="SM00041">
    <property type="entry name" value="CT"/>
    <property type="match status" value="1"/>
</dbReference>
<evidence type="ECO:0000313" key="9">
    <source>
        <dbReference type="Proteomes" id="UP000736164"/>
    </source>
</evidence>
<dbReference type="AlphaFoldDB" id="A0A8J7NRL4"/>
<organism evidence="8 9">
    <name type="scientific">Atractosteus spatula</name>
    <name type="common">Alligator gar</name>
    <name type="synonym">Lepisosteus spatula</name>
    <dbReference type="NCBI Taxonomy" id="7917"/>
    <lineage>
        <taxon>Eukaryota</taxon>
        <taxon>Metazoa</taxon>
        <taxon>Chordata</taxon>
        <taxon>Craniata</taxon>
        <taxon>Vertebrata</taxon>
        <taxon>Euteleostomi</taxon>
        <taxon>Actinopterygii</taxon>
        <taxon>Neopterygii</taxon>
        <taxon>Holostei</taxon>
        <taxon>Semionotiformes</taxon>
        <taxon>Lepisosteidae</taxon>
        <taxon>Atractosteus</taxon>
    </lineage>
</organism>
<dbReference type="InterPro" id="IPR004133">
    <property type="entry name" value="DAN_dom"/>
</dbReference>
<evidence type="ECO:0000313" key="8">
    <source>
        <dbReference type="EMBL" id="MBN3318140.1"/>
    </source>
</evidence>
<protein>
    <submittedName>
        <fullName evidence="8">CER1 protein</fullName>
    </submittedName>
</protein>
<dbReference type="GO" id="GO:0048513">
    <property type="term" value="P:animal organ development"/>
    <property type="evidence" value="ECO:0007669"/>
    <property type="project" value="UniProtKB-ARBA"/>
</dbReference>
<comment type="caution">
    <text evidence="8">The sequence shown here is derived from an EMBL/GenBank/DDBJ whole genome shotgun (WGS) entry which is preliminary data.</text>
</comment>
<keyword evidence="4 6" id="KW-0732">Signal</keyword>
<dbReference type="EMBL" id="JAAWVO010038431">
    <property type="protein sequence ID" value="MBN3318140.1"/>
    <property type="molecule type" value="Genomic_DNA"/>
</dbReference>
<evidence type="ECO:0000256" key="3">
    <source>
        <dbReference type="ARBA" id="ARBA00022525"/>
    </source>
</evidence>
<dbReference type="PIRSF" id="PIRSF027807">
    <property type="entry name" value="Cerberus"/>
    <property type="match status" value="1"/>
</dbReference>
<evidence type="ECO:0000256" key="5">
    <source>
        <dbReference type="ARBA" id="ARBA00023157"/>
    </source>
</evidence>
<keyword evidence="9" id="KW-1185">Reference proteome</keyword>
<evidence type="ECO:0000256" key="1">
    <source>
        <dbReference type="ARBA" id="ARBA00004613"/>
    </source>
</evidence>
<accession>A0A8J7NRL4</accession>
<dbReference type="Pfam" id="PF03045">
    <property type="entry name" value="DAN"/>
    <property type="match status" value="1"/>
</dbReference>
<feature type="signal peptide" evidence="6">
    <location>
        <begin position="1"/>
        <end position="19"/>
    </location>
</feature>
<dbReference type="PANTHER" id="PTHR15273:SF8">
    <property type="entry name" value="CERBERUS"/>
    <property type="match status" value="1"/>
</dbReference>
<comment type="similarity">
    <text evidence="2">Belongs to the DAN family.</text>
</comment>
<proteinExistence type="inferred from homology"/>
<evidence type="ECO:0000259" key="7">
    <source>
        <dbReference type="SMART" id="SM00041"/>
    </source>
</evidence>
<keyword evidence="5" id="KW-1015">Disulfide bond</keyword>